<feature type="domain" description="Putative 5'-nucleotidase C-terminal" evidence="1">
    <location>
        <begin position="83"/>
        <end position="123"/>
    </location>
</feature>
<dbReference type="Pfam" id="PF21953">
    <property type="entry name" value="NadN_nucleosid_C"/>
    <property type="match status" value="1"/>
</dbReference>
<dbReference type="InterPro" id="IPR053828">
    <property type="entry name" value="Nucleosidase_C"/>
</dbReference>
<gene>
    <name evidence="2" type="ORF">CONLIGDRAFT_687668</name>
</gene>
<reference evidence="2 3" key="1">
    <citation type="submission" date="2016-10" db="EMBL/GenBank/DDBJ databases">
        <title>Draft genome sequence of Coniochaeta ligniaria NRRL30616, a lignocellulolytic fungus for bioabatement of inhibitors in plant biomass hydrolysates.</title>
        <authorList>
            <consortium name="DOE Joint Genome Institute"/>
            <person name="Jimenez D.J."/>
            <person name="Hector R.E."/>
            <person name="Riley R."/>
            <person name="Sun H."/>
            <person name="Grigoriev I.V."/>
            <person name="Van Elsas J.D."/>
            <person name="Nichols N.N."/>
        </authorList>
    </citation>
    <scope>NUCLEOTIDE SEQUENCE [LARGE SCALE GENOMIC DNA]</scope>
    <source>
        <strain evidence="2 3">NRRL 30616</strain>
    </source>
</reference>
<dbReference type="AlphaFoldDB" id="A0A1J7I455"/>
<evidence type="ECO:0000313" key="3">
    <source>
        <dbReference type="Proteomes" id="UP000182658"/>
    </source>
</evidence>
<proteinExistence type="predicted"/>
<dbReference type="Proteomes" id="UP000182658">
    <property type="component" value="Unassembled WGS sequence"/>
</dbReference>
<organism evidence="2 3">
    <name type="scientific">Coniochaeta ligniaria NRRL 30616</name>
    <dbReference type="NCBI Taxonomy" id="1408157"/>
    <lineage>
        <taxon>Eukaryota</taxon>
        <taxon>Fungi</taxon>
        <taxon>Dikarya</taxon>
        <taxon>Ascomycota</taxon>
        <taxon>Pezizomycotina</taxon>
        <taxon>Sordariomycetes</taxon>
        <taxon>Sordariomycetidae</taxon>
        <taxon>Coniochaetales</taxon>
        <taxon>Coniochaetaceae</taxon>
        <taxon>Coniochaeta</taxon>
    </lineage>
</organism>
<sequence length="172" mass="18917">MTPEEKALQRFTLEKQRLHKKRSMFDLEDDDDAGRKRYLGEEYEDVAIKAVKAILENISLEGGGASESLLGHSFLLFYHRSDDLWMTRSPYPSEDSIYSWLEGQVLPDVVVNEEPEEKSNGHIIFGGSFTGLGNASTPSRPDGQVINLSSATITSGSSSSAQGCSDPKNIGM</sequence>
<dbReference type="STRING" id="1408157.A0A1J7I455"/>
<dbReference type="InParanoid" id="A0A1J7I455"/>
<dbReference type="InterPro" id="IPR007276">
    <property type="entry name" value="Nop14"/>
</dbReference>
<evidence type="ECO:0000313" key="2">
    <source>
        <dbReference type="EMBL" id="OIW22310.1"/>
    </source>
</evidence>
<evidence type="ECO:0000259" key="1">
    <source>
        <dbReference type="Pfam" id="PF21953"/>
    </source>
</evidence>
<dbReference type="EMBL" id="KV875122">
    <property type="protein sequence ID" value="OIW22310.1"/>
    <property type="molecule type" value="Genomic_DNA"/>
</dbReference>
<dbReference type="GO" id="GO:0032040">
    <property type="term" value="C:small-subunit processome"/>
    <property type="evidence" value="ECO:0007669"/>
    <property type="project" value="InterPro"/>
</dbReference>
<dbReference type="Pfam" id="PF04147">
    <property type="entry name" value="Nop14"/>
    <property type="match status" value="1"/>
</dbReference>
<accession>A0A1J7I455</accession>
<keyword evidence="3" id="KW-1185">Reference proteome</keyword>
<name>A0A1J7I455_9PEZI</name>
<protein>
    <recommendedName>
        <fullName evidence="1">Putative 5'-nucleotidase C-terminal domain-containing protein</fullName>
    </recommendedName>
</protein>